<proteinExistence type="predicted"/>
<name>A0A918C4R4_9ACTN</name>
<evidence type="ECO:0000313" key="2">
    <source>
        <dbReference type="Proteomes" id="UP000658320"/>
    </source>
</evidence>
<dbReference type="EMBL" id="BMSX01000004">
    <property type="protein sequence ID" value="GGR06722.1"/>
    <property type="molecule type" value="Genomic_DNA"/>
</dbReference>
<reference evidence="1" key="2">
    <citation type="submission" date="2020-09" db="EMBL/GenBank/DDBJ databases">
        <authorList>
            <person name="Sun Q."/>
            <person name="Ohkuma M."/>
        </authorList>
    </citation>
    <scope>NUCLEOTIDE SEQUENCE</scope>
    <source>
        <strain evidence="1">JCM 4346</strain>
    </source>
</reference>
<evidence type="ECO:0000313" key="1">
    <source>
        <dbReference type="EMBL" id="GGR06722.1"/>
    </source>
</evidence>
<protein>
    <submittedName>
        <fullName evidence="1">Uncharacterized protein</fullName>
    </submittedName>
</protein>
<gene>
    <name evidence="1" type="ORF">GCM10010251_23120</name>
</gene>
<reference evidence="1" key="1">
    <citation type="journal article" date="2014" name="Int. J. Syst. Evol. Microbiol.">
        <title>Complete genome sequence of Corynebacterium casei LMG S-19264T (=DSM 44701T), isolated from a smear-ripened cheese.</title>
        <authorList>
            <consortium name="US DOE Joint Genome Institute (JGI-PGF)"/>
            <person name="Walter F."/>
            <person name="Albersmeier A."/>
            <person name="Kalinowski J."/>
            <person name="Ruckert C."/>
        </authorList>
    </citation>
    <scope>NUCLEOTIDE SEQUENCE</scope>
    <source>
        <strain evidence="1">JCM 4346</strain>
    </source>
</reference>
<accession>A0A918C4R4</accession>
<dbReference type="RefSeq" id="WP_189935022.1">
    <property type="nucleotide sequence ID" value="NZ_BMSX01000004.1"/>
</dbReference>
<comment type="caution">
    <text evidence="1">The sequence shown here is derived from an EMBL/GenBank/DDBJ whole genome shotgun (WGS) entry which is preliminary data.</text>
</comment>
<keyword evidence="2" id="KW-1185">Reference proteome</keyword>
<dbReference type="Proteomes" id="UP000658320">
    <property type="component" value="Unassembled WGS sequence"/>
</dbReference>
<dbReference type="AlphaFoldDB" id="A0A918C4R4"/>
<sequence length="180" mass="19906">MPMLSGRSSAPSVPATHAQTIAANVLKTWPTTIGLTVEYVSHHDQGPHGAVTFAIVRAREPWPGPVLIRCDGYGHITRGCDHPRPDGQPCWHPSASHLSLRDQGRCPEHLPPLTEREWVKHPEQPLYGRVTRVDPDGTVLIDFASGELTLHDTQVPRVPRHIAEELDRGPINGPRHVINE</sequence>
<organism evidence="1 2">
    <name type="scientific">Streptomyces aurantiogriseus</name>
    <dbReference type="NCBI Taxonomy" id="66870"/>
    <lineage>
        <taxon>Bacteria</taxon>
        <taxon>Bacillati</taxon>
        <taxon>Actinomycetota</taxon>
        <taxon>Actinomycetes</taxon>
        <taxon>Kitasatosporales</taxon>
        <taxon>Streptomycetaceae</taxon>
        <taxon>Streptomyces</taxon>
    </lineage>
</organism>